<evidence type="ECO:0000256" key="3">
    <source>
        <dbReference type="ARBA" id="ARBA00022475"/>
    </source>
</evidence>
<evidence type="ECO:0000256" key="2">
    <source>
        <dbReference type="ARBA" id="ARBA00006679"/>
    </source>
</evidence>
<comment type="similarity">
    <text evidence="2">Belongs to the DoxX family.</text>
</comment>
<evidence type="ECO:0000313" key="8">
    <source>
        <dbReference type="EMBL" id="QWV99453.1"/>
    </source>
</evidence>
<feature type="transmembrane region" description="Helical" evidence="7">
    <location>
        <begin position="73"/>
        <end position="91"/>
    </location>
</feature>
<dbReference type="Proteomes" id="UP000683493">
    <property type="component" value="Chromosome"/>
</dbReference>
<name>A0ABX8JME0_9BACT</name>
<feature type="transmembrane region" description="Helical" evidence="7">
    <location>
        <begin position="98"/>
        <end position="116"/>
    </location>
</feature>
<keyword evidence="9" id="KW-1185">Reference proteome</keyword>
<evidence type="ECO:0000256" key="4">
    <source>
        <dbReference type="ARBA" id="ARBA00022692"/>
    </source>
</evidence>
<evidence type="ECO:0000313" key="9">
    <source>
        <dbReference type="Proteomes" id="UP000683493"/>
    </source>
</evidence>
<proteinExistence type="inferred from homology"/>
<feature type="transmembrane region" description="Helical" evidence="7">
    <location>
        <begin position="31"/>
        <end position="53"/>
    </location>
</feature>
<dbReference type="PANTHER" id="PTHR33452">
    <property type="entry name" value="OXIDOREDUCTASE CATD-RELATED"/>
    <property type="match status" value="1"/>
</dbReference>
<comment type="subcellular location">
    <subcellularLocation>
        <location evidence="1">Cell membrane</location>
        <topology evidence="1">Multi-pass membrane protein</topology>
    </subcellularLocation>
</comment>
<dbReference type="Pfam" id="PF07681">
    <property type="entry name" value="DoxX"/>
    <property type="match status" value="1"/>
</dbReference>
<feature type="transmembrane region" description="Helical" evidence="7">
    <location>
        <begin position="136"/>
        <end position="155"/>
    </location>
</feature>
<accession>A0ABX8JME0</accession>
<keyword evidence="6 7" id="KW-0472">Membrane</keyword>
<dbReference type="InterPro" id="IPR051907">
    <property type="entry name" value="DoxX-like_oxidoreductase"/>
</dbReference>
<keyword evidence="4 7" id="KW-0812">Transmembrane</keyword>
<sequence length="185" mass="20091">MNYTEPGNKTTKGGRTMERLLLTNDSWTGTVLRIGLGLVMLLHGAQNLLGWFWGLGFEQAMAVLTTQLGLPKIVGVLIIMTQFFGGIALVLGAYVRIASVAVIGVMLASFGVLNYSNGFLTTWSGKQLSPGVEFQLLAITVAVTITIWGAGRWSIDRALESPRSRISRERAAREAEMTIQPPSHL</sequence>
<evidence type="ECO:0000256" key="6">
    <source>
        <dbReference type="ARBA" id="ARBA00023136"/>
    </source>
</evidence>
<evidence type="ECO:0000256" key="1">
    <source>
        <dbReference type="ARBA" id="ARBA00004651"/>
    </source>
</evidence>
<gene>
    <name evidence="8" type="ORF">KP005_09305</name>
</gene>
<protein>
    <submittedName>
        <fullName evidence="8">DoxX family protein</fullName>
    </submittedName>
</protein>
<reference evidence="8 9" key="1">
    <citation type="submission" date="2021-06" db="EMBL/GenBank/DDBJ databases">
        <title>Gemonas diversity in paddy soil.</title>
        <authorList>
            <person name="Liu G."/>
        </authorList>
    </citation>
    <scope>NUCLEOTIDE SEQUENCE [LARGE SCALE GENOMIC DNA]</scope>
    <source>
        <strain evidence="8 9">RG29</strain>
    </source>
</reference>
<dbReference type="InterPro" id="IPR032808">
    <property type="entry name" value="DoxX"/>
</dbReference>
<dbReference type="EMBL" id="CP076724">
    <property type="protein sequence ID" value="QWV99453.1"/>
    <property type="molecule type" value="Genomic_DNA"/>
</dbReference>
<keyword evidence="5 7" id="KW-1133">Transmembrane helix</keyword>
<evidence type="ECO:0000256" key="7">
    <source>
        <dbReference type="SAM" id="Phobius"/>
    </source>
</evidence>
<dbReference type="PANTHER" id="PTHR33452:SF1">
    <property type="entry name" value="INNER MEMBRANE PROTEIN YPHA-RELATED"/>
    <property type="match status" value="1"/>
</dbReference>
<keyword evidence="3" id="KW-1003">Cell membrane</keyword>
<organism evidence="8 9">
    <name type="scientific">Geomonas diazotrophica</name>
    <dbReference type="NCBI Taxonomy" id="2843197"/>
    <lineage>
        <taxon>Bacteria</taxon>
        <taxon>Pseudomonadati</taxon>
        <taxon>Thermodesulfobacteriota</taxon>
        <taxon>Desulfuromonadia</taxon>
        <taxon>Geobacterales</taxon>
        <taxon>Geobacteraceae</taxon>
        <taxon>Geomonas</taxon>
    </lineage>
</organism>
<evidence type="ECO:0000256" key="5">
    <source>
        <dbReference type="ARBA" id="ARBA00022989"/>
    </source>
</evidence>